<name>A0A2S8FZL9_9BACT</name>
<keyword evidence="1" id="KW-0812">Transmembrane</keyword>
<feature type="transmembrane region" description="Helical" evidence="1">
    <location>
        <begin position="153"/>
        <end position="174"/>
    </location>
</feature>
<feature type="transmembrane region" description="Helical" evidence="1">
    <location>
        <begin position="316"/>
        <end position="333"/>
    </location>
</feature>
<protein>
    <recommendedName>
        <fullName evidence="2">CAAX prenyl protease 2/Lysostaphin resistance protein A-like domain-containing protein</fullName>
    </recommendedName>
</protein>
<dbReference type="PANTHER" id="PTHR43592:SF15">
    <property type="entry name" value="CAAX AMINO TERMINAL PROTEASE FAMILY PROTEIN"/>
    <property type="match status" value="1"/>
</dbReference>
<gene>
    <name evidence="3" type="ORF">C5Y83_06770</name>
</gene>
<evidence type="ECO:0000313" key="4">
    <source>
        <dbReference type="Proteomes" id="UP000238322"/>
    </source>
</evidence>
<dbReference type="InterPro" id="IPR003675">
    <property type="entry name" value="Rce1/LyrA-like_dom"/>
</dbReference>
<feature type="transmembrane region" description="Helical" evidence="1">
    <location>
        <begin position="68"/>
        <end position="92"/>
    </location>
</feature>
<evidence type="ECO:0000259" key="2">
    <source>
        <dbReference type="Pfam" id="PF02517"/>
    </source>
</evidence>
<reference evidence="3 4" key="1">
    <citation type="submission" date="2018-02" db="EMBL/GenBank/DDBJ databases">
        <title>Comparative genomes isolates from brazilian mangrove.</title>
        <authorList>
            <person name="Araujo J.E."/>
            <person name="Taketani R.G."/>
            <person name="Silva M.C.P."/>
            <person name="Loureco M.V."/>
            <person name="Andreote F.D."/>
        </authorList>
    </citation>
    <scope>NUCLEOTIDE SEQUENCE [LARGE SCALE GENOMIC DNA]</scope>
    <source>
        <strain evidence="3 4">Hex-1 MGV</strain>
    </source>
</reference>
<feature type="transmembrane region" description="Helical" evidence="1">
    <location>
        <begin position="194"/>
        <end position="214"/>
    </location>
</feature>
<dbReference type="AlphaFoldDB" id="A0A2S8FZL9"/>
<dbReference type="GO" id="GO:0004175">
    <property type="term" value="F:endopeptidase activity"/>
    <property type="evidence" value="ECO:0007669"/>
    <property type="project" value="UniProtKB-ARBA"/>
</dbReference>
<evidence type="ECO:0000313" key="3">
    <source>
        <dbReference type="EMBL" id="PQO37642.1"/>
    </source>
</evidence>
<comment type="caution">
    <text evidence="3">The sequence shown here is derived from an EMBL/GenBank/DDBJ whole genome shotgun (WGS) entry which is preliminary data.</text>
</comment>
<keyword evidence="1" id="KW-0472">Membrane</keyword>
<evidence type="ECO:0000256" key="1">
    <source>
        <dbReference type="SAM" id="Phobius"/>
    </source>
</evidence>
<feature type="transmembrane region" description="Helical" evidence="1">
    <location>
        <begin position="20"/>
        <end position="47"/>
    </location>
</feature>
<feature type="domain" description="CAAX prenyl protease 2/Lysostaphin resistance protein A-like" evidence="2">
    <location>
        <begin position="300"/>
        <end position="350"/>
    </location>
</feature>
<feature type="transmembrane region" description="Helical" evidence="1">
    <location>
        <begin position="289"/>
        <end position="310"/>
    </location>
</feature>
<feature type="transmembrane region" description="Helical" evidence="1">
    <location>
        <begin position="112"/>
        <end position="132"/>
    </location>
</feature>
<proteinExistence type="predicted"/>
<sequence>MPYALFVLESCLPPHKQETVVASLVGLAVLAYAVVLLSVSFSVWMYIFARRKADLPILEQRSTDVCHWGAIDVVVGTIGVIALIIVLAGLFMGPIDRSPGAELDLDQKIGAMWGQMIAQSLVCIGLAVTIVMRGGGGMFFGTSTAQRNEDIRIGVAAFCALCIPVIAIQVLAGYLTPYEHPLINMMIADPQPQVLIPVLISAVLIAPLTEEFAFRLVLQGWLEDLLGGRLGRRFSILWGRTDNEVVVTPHSDPETFALTEPAETNSYDEDGNPYVSPIMQDETEFDEDVGIHVPAFQGMPILISATLFALLHLGQGAAPIPLFVLALGLGYVYQRTRTLTPSLVVHMLLNGQSMVLLLVQIFFGEAAHTPPV</sequence>
<dbReference type="GO" id="GO:0080120">
    <property type="term" value="P:CAAX-box protein maturation"/>
    <property type="evidence" value="ECO:0007669"/>
    <property type="project" value="UniProtKB-ARBA"/>
</dbReference>
<dbReference type="EMBL" id="PUHY01000005">
    <property type="protein sequence ID" value="PQO37642.1"/>
    <property type="molecule type" value="Genomic_DNA"/>
</dbReference>
<organism evidence="3 4">
    <name type="scientific">Blastopirellula marina</name>
    <dbReference type="NCBI Taxonomy" id="124"/>
    <lineage>
        <taxon>Bacteria</taxon>
        <taxon>Pseudomonadati</taxon>
        <taxon>Planctomycetota</taxon>
        <taxon>Planctomycetia</taxon>
        <taxon>Pirellulales</taxon>
        <taxon>Pirellulaceae</taxon>
        <taxon>Blastopirellula</taxon>
    </lineage>
</organism>
<dbReference type="Pfam" id="PF02517">
    <property type="entry name" value="Rce1-like"/>
    <property type="match status" value="1"/>
</dbReference>
<feature type="transmembrane region" description="Helical" evidence="1">
    <location>
        <begin position="345"/>
        <end position="363"/>
    </location>
</feature>
<accession>A0A2S8FZL9</accession>
<dbReference type="PANTHER" id="PTHR43592">
    <property type="entry name" value="CAAX AMINO TERMINAL PROTEASE"/>
    <property type="match status" value="1"/>
</dbReference>
<keyword evidence="1" id="KW-1133">Transmembrane helix</keyword>
<dbReference type="Proteomes" id="UP000238322">
    <property type="component" value="Unassembled WGS sequence"/>
</dbReference>